<dbReference type="Pfam" id="PF01198">
    <property type="entry name" value="Ribosomal_L31e"/>
    <property type="match status" value="1"/>
</dbReference>
<dbReference type="PANTHER" id="PTHR10956:SF0">
    <property type="entry name" value="60S RIBOSOMAL PROTEIN L31"/>
    <property type="match status" value="1"/>
</dbReference>
<evidence type="ECO:0000313" key="6">
    <source>
        <dbReference type="Proteomes" id="UP000887564"/>
    </source>
</evidence>
<keyword evidence="2" id="KW-0689">Ribosomal protein</keyword>
<dbReference type="WBParaSite" id="PEQ_0001167001-mRNA-1">
    <property type="protein sequence ID" value="PEQ_0001167001-mRNA-1"/>
    <property type="gene ID" value="PEQ_0001167001"/>
</dbReference>
<dbReference type="GO" id="GO:0002181">
    <property type="term" value="P:cytoplasmic translation"/>
    <property type="evidence" value="ECO:0007669"/>
    <property type="project" value="TreeGrafter"/>
</dbReference>
<dbReference type="FunFam" id="3.10.440.10:FF:000001">
    <property type="entry name" value="60S ribosomal protein L31"/>
    <property type="match status" value="1"/>
</dbReference>
<dbReference type="CDD" id="cd00463">
    <property type="entry name" value="Ribosomal_L31e"/>
    <property type="match status" value="1"/>
</dbReference>
<reference evidence="7" key="1">
    <citation type="submission" date="2022-11" db="UniProtKB">
        <authorList>
            <consortium name="WormBaseParasite"/>
        </authorList>
    </citation>
    <scope>IDENTIFICATION</scope>
</reference>
<proteinExistence type="inferred from homology"/>
<protein>
    <recommendedName>
        <fullName evidence="4">Large ribosomal subunit protein eL31</fullName>
    </recommendedName>
    <alternativeName>
        <fullName evidence="5">60S ribosomal protein L31</fullName>
    </alternativeName>
</protein>
<evidence type="ECO:0000313" key="7">
    <source>
        <dbReference type="WBParaSite" id="PEQ_0001167001-mRNA-1"/>
    </source>
</evidence>
<keyword evidence="6" id="KW-1185">Reference proteome</keyword>
<comment type="similarity">
    <text evidence="1">Belongs to the eukaryotic ribosomal protein eL31 family.</text>
</comment>
<dbReference type="InterPro" id="IPR020052">
    <property type="entry name" value="Ribosomal_eL31_CS"/>
</dbReference>
<dbReference type="InterPro" id="IPR023621">
    <property type="entry name" value="Ribosomal_eL31_dom_sf"/>
</dbReference>
<evidence type="ECO:0000256" key="2">
    <source>
        <dbReference type="ARBA" id="ARBA00022980"/>
    </source>
</evidence>
<dbReference type="GO" id="GO:0003735">
    <property type="term" value="F:structural constituent of ribosome"/>
    <property type="evidence" value="ECO:0007669"/>
    <property type="project" value="InterPro"/>
</dbReference>
<dbReference type="InterPro" id="IPR000054">
    <property type="entry name" value="Ribosomal_eL31"/>
</dbReference>
<dbReference type="GO" id="GO:0022625">
    <property type="term" value="C:cytosolic large ribosomal subunit"/>
    <property type="evidence" value="ECO:0007669"/>
    <property type="project" value="TreeGrafter"/>
</dbReference>
<dbReference type="SMART" id="SM01380">
    <property type="entry name" value="Ribosomal_L31e"/>
    <property type="match status" value="1"/>
</dbReference>
<organism evidence="6 7">
    <name type="scientific">Parascaris equorum</name>
    <name type="common">Equine roundworm</name>
    <dbReference type="NCBI Taxonomy" id="6256"/>
    <lineage>
        <taxon>Eukaryota</taxon>
        <taxon>Metazoa</taxon>
        <taxon>Ecdysozoa</taxon>
        <taxon>Nematoda</taxon>
        <taxon>Chromadorea</taxon>
        <taxon>Rhabditida</taxon>
        <taxon>Spirurina</taxon>
        <taxon>Ascaridomorpha</taxon>
        <taxon>Ascaridoidea</taxon>
        <taxon>Ascarididae</taxon>
        <taxon>Parascaris</taxon>
    </lineage>
</organism>
<keyword evidence="3" id="KW-0687">Ribonucleoprotein</keyword>
<evidence type="ECO:0000256" key="5">
    <source>
        <dbReference type="ARBA" id="ARBA00035337"/>
    </source>
</evidence>
<name>A0A914RYT3_PAREQ</name>
<evidence type="ECO:0000256" key="3">
    <source>
        <dbReference type="ARBA" id="ARBA00023274"/>
    </source>
</evidence>
<dbReference type="PROSITE" id="PS01144">
    <property type="entry name" value="RIBOSOMAL_L31E"/>
    <property type="match status" value="1"/>
</dbReference>
<sequence>MVPPKKGVKRDRKGRSAMSEVVTREYTINLHKRIFGVGFKKRAPRAVDEVRKFAEQQMGTKDVRVDTRLNKFLWSKGIRYVYPFISPYGP</sequence>
<dbReference type="Gene3D" id="3.10.440.10">
    <property type="match status" value="1"/>
</dbReference>
<accession>A0A914RYT3</accession>
<dbReference type="SUPFAM" id="SSF54575">
    <property type="entry name" value="Ribosomal protein L31e"/>
    <property type="match status" value="1"/>
</dbReference>
<evidence type="ECO:0000256" key="4">
    <source>
        <dbReference type="ARBA" id="ARBA00035230"/>
    </source>
</evidence>
<dbReference type="AlphaFoldDB" id="A0A914RYT3"/>
<dbReference type="Proteomes" id="UP000887564">
    <property type="component" value="Unplaced"/>
</dbReference>
<dbReference type="PANTHER" id="PTHR10956">
    <property type="entry name" value="60S RIBOSOMAL PROTEIN L31"/>
    <property type="match status" value="1"/>
</dbReference>
<evidence type="ECO:0000256" key="1">
    <source>
        <dbReference type="ARBA" id="ARBA00010808"/>
    </source>
</evidence>